<protein>
    <submittedName>
        <fullName evidence="3">Uncharacterized protein</fullName>
    </submittedName>
</protein>
<dbReference type="Proteomes" id="UP001516400">
    <property type="component" value="Unassembled WGS sequence"/>
</dbReference>
<feature type="region of interest" description="Disordered" evidence="1">
    <location>
        <begin position="81"/>
        <end position="102"/>
    </location>
</feature>
<keyword evidence="2" id="KW-1133">Transmembrane helix</keyword>
<dbReference type="AlphaFoldDB" id="A0ABD2P0R8"/>
<keyword evidence="2" id="KW-0812">Transmembrane</keyword>
<reference evidence="3 4" key="1">
    <citation type="journal article" date="2021" name="BMC Biol.">
        <title>Horizontally acquired antibacterial genes associated with adaptive radiation of ladybird beetles.</title>
        <authorList>
            <person name="Li H.S."/>
            <person name="Tang X.F."/>
            <person name="Huang Y.H."/>
            <person name="Xu Z.Y."/>
            <person name="Chen M.L."/>
            <person name="Du X.Y."/>
            <person name="Qiu B.Y."/>
            <person name="Chen P.T."/>
            <person name="Zhang W."/>
            <person name="Slipinski A."/>
            <person name="Escalona H.E."/>
            <person name="Waterhouse R.M."/>
            <person name="Zwick A."/>
            <person name="Pang H."/>
        </authorList>
    </citation>
    <scope>NUCLEOTIDE SEQUENCE [LARGE SCALE GENOMIC DNA]</scope>
    <source>
        <strain evidence="3">SYSU2018</strain>
    </source>
</reference>
<proteinExistence type="predicted"/>
<accession>A0ABD2P0R8</accession>
<dbReference type="EMBL" id="JABFTP020000165">
    <property type="protein sequence ID" value="KAL3284494.1"/>
    <property type="molecule type" value="Genomic_DNA"/>
</dbReference>
<gene>
    <name evidence="3" type="ORF">HHI36_018655</name>
</gene>
<sequence length="102" mass="12102">MKFSHNFIVVRIGLVEIGHSMLFLFLDILARATYEKEQNRLVELMEECLQELDEFYENQNVYDSEEEEEIDYLEVDNTACSESEQDISDDRRFSCSTRCQNT</sequence>
<evidence type="ECO:0000313" key="3">
    <source>
        <dbReference type="EMBL" id="KAL3284494.1"/>
    </source>
</evidence>
<comment type="caution">
    <text evidence="3">The sequence shown here is derived from an EMBL/GenBank/DDBJ whole genome shotgun (WGS) entry which is preliminary data.</text>
</comment>
<keyword evidence="4" id="KW-1185">Reference proteome</keyword>
<feature type="transmembrane region" description="Helical" evidence="2">
    <location>
        <begin position="6"/>
        <end position="30"/>
    </location>
</feature>
<evidence type="ECO:0000256" key="2">
    <source>
        <dbReference type="SAM" id="Phobius"/>
    </source>
</evidence>
<keyword evidence="2" id="KW-0472">Membrane</keyword>
<name>A0ABD2P0R8_9CUCU</name>
<organism evidence="3 4">
    <name type="scientific">Cryptolaemus montrouzieri</name>
    <dbReference type="NCBI Taxonomy" id="559131"/>
    <lineage>
        <taxon>Eukaryota</taxon>
        <taxon>Metazoa</taxon>
        <taxon>Ecdysozoa</taxon>
        <taxon>Arthropoda</taxon>
        <taxon>Hexapoda</taxon>
        <taxon>Insecta</taxon>
        <taxon>Pterygota</taxon>
        <taxon>Neoptera</taxon>
        <taxon>Endopterygota</taxon>
        <taxon>Coleoptera</taxon>
        <taxon>Polyphaga</taxon>
        <taxon>Cucujiformia</taxon>
        <taxon>Coccinelloidea</taxon>
        <taxon>Coccinellidae</taxon>
        <taxon>Scymninae</taxon>
        <taxon>Scymnini</taxon>
        <taxon>Cryptolaemus</taxon>
    </lineage>
</organism>
<evidence type="ECO:0000313" key="4">
    <source>
        <dbReference type="Proteomes" id="UP001516400"/>
    </source>
</evidence>
<evidence type="ECO:0000256" key="1">
    <source>
        <dbReference type="SAM" id="MobiDB-lite"/>
    </source>
</evidence>